<sequence length="150" mass="17570">MLFACYAHYYYAQIIKRNCFNLSSETFTSILLMGDRLLPVANYHYATAYDIRPQNPDGMIYRRITDLRLIMTDEIALLRIGDKITDAPHGLGMVFKIRNVADEDYKKVLVWFQVDNSQVMTRKLLYYFVPSRLVDTGEEPVRMSRETLVK</sequence>
<comment type="caution">
    <text evidence="1">The sequence shown here is derived from an EMBL/GenBank/DDBJ whole genome shotgun (WGS) entry which is preliminary data.</text>
</comment>
<dbReference type="EMBL" id="LUEZ02000119">
    <property type="protein sequence ID" value="RDB17040.1"/>
    <property type="molecule type" value="Genomic_DNA"/>
</dbReference>
<name>A0A369J799_HYPMA</name>
<evidence type="ECO:0000313" key="2">
    <source>
        <dbReference type="Proteomes" id="UP000076154"/>
    </source>
</evidence>
<evidence type="ECO:0000313" key="1">
    <source>
        <dbReference type="EMBL" id="RDB17040.1"/>
    </source>
</evidence>
<keyword evidence="2" id="KW-1185">Reference proteome</keyword>
<dbReference type="InParanoid" id="A0A369J799"/>
<dbReference type="Proteomes" id="UP000076154">
    <property type="component" value="Unassembled WGS sequence"/>
</dbReference>
<accession>A0A369J799</accession>
<proteinExistence type="predicted"/>
<protein>
    <submittedName>
        <fullName evidence="1">Uncharacterized protein</fullName>
    </submittedName>
</protein>
<gene>
    <name evidence="1" type="ORF">Hypma_002033</name>
</gene>
<dbReference type="AlphaFoldDB" id="A0A369J799"/>
<organism evidence="1 2">
    <name type="scientific">Hypsizygus marmoreus</name>
    <name type="common">White beech mushroom</name>
    <name type="synonym">Agaricus marmoreus</name>
    <dbReference type="NCBI Taxonomy" id="39966"/>
    <lineage>
        <taxon>Eukaryota</taxon>
        <taxon>Fungi</taxon>
        <taxon>Dikarya</taxon>
        <taxon>Basidiomycota</taxon>
        <taxon>Agaricomycotina</taxon>
        <taxon>Agaricomycetes</taxon>
        <taxon>Agaricomycetidae</taxon>
        <taxon>Agaricales</taxon>
        <taxon>Tricholomatineae</taxon>
        <taxon>Lyophyllaceae</taxon>
        <taxon>Hypsizygus</taxon>
    </lineage>
</organism>
<reference evidence="1" key="1">
    <citation type="submission" date="2018-04" db="EMBL/GenBank/DDBJ databases">
        <title>Whole genome sequencing of Hypsizygus marmoreus.</title>
        <authorList>
            <person name="Choi I.-G."/>
            <person name="Min B."/>
            <person name="Kim J.-G."/>
            <person name="Kim S."/>
            <person name="Oh Y.-L."/>
            <person name="Kong W.-S."/>
            <person name="Park H."/>
            <person name="Jeong J."/>
            <person name="Song E.-S."/>
        </authorList>
    </citation>
    <scope>NUCLEOTIDE SEQUENCE [LARGE SCALE GENOMIC DNA]</scope>
    <source>
        <strain evidence="1">51987-8</strain>
    </source>
</reference>